<dbReference type="AlphaFoldDB" id="A0A1W6QWI6"/>
<name>A0A1W6QWI6_ENTFL</name>
<dbReference type="Pfam" id="PF20874">
    <property type="entry name" value="Relaxase_M"/>
    <property type="match status" value="1"/>
</dbReference>
<organism evidence="4">
    <name type="scientific">Enterococcus faecalis</name>
    <name type="common">Streptococcus faecalis</name>
    <dbReference type="NCBI Taxonomy" id="1351"/>
    <lineage>
        <taxon>Bacteria</taxon>
        <taxon>Bacillati</taxon>
        <taxon>Bacillota</taxon>
        <taxon>Bacilli</taxon>
        <taxon>Lactobacillales</taxon>
        <taxon>Enterococcaceae</taxon>
        <taxon>Enterococcus</taxon>
    </lineage>
</organism>
<dbReference type="InterPro" id="IPR021112">
    <property type="entry name" value="LtrB_C"/>
</dbReference>
<evidence type="ECO:0000259" key="1">
    <source>
        <dbReference type="Pfam" id="PF03432"/>
    </source>
</evidence>
<protein>
    <submittedName>
        <fullName evidence="4">Transcription elongation factor GreAB</fullName>
    </submittedName>
</protein>
<sequence length="569" mass="65388">MVYTKHFTIHTMDHLNQSKEYVQKASKTTVKKTPSGNTHYEQLFPYIMNADKTLSKQLVSGYGITDVTNAANEFLYTKERVAKQKGTYLMVDPETGTMVFNKESIEKGNGRGQAVLAHHLVQSFSPEDDLTPEEIHEIGRQTVLEFTGGEYEFVIATHVDRKHIHNHIIINSTNLFTGKALPWKVVAFKNGETKDYTKELFEKVSDKISSKHGAKIIEKSPKNSHKKYTIWQTESIYKSKIKSRLDFLLAHSSSIEDFKRKAEALELHVDFSGKWATYRLLDEPQIKNTRSRSLSKKNPEKYNLKQIETRLKENTGSFSIEEVVDRYEEKVNVAKNDFDYQLIVEPWQISHKTKKGYYLTVDFGIESRGQLFIGAYKVDELEDGNYSLFVKANDFFYFMNEKNGQRNRYMTGYTLAKQLSLYNGTVPLKKEPVMSTINELVDAINFLAEHGVTEGNQMERLEKQLVEAFETAEKSLTTLDEKILQLNQVGKLLLANELEEYEGELPILTQLGEKEELTYEDVKSELASLKLSRKLLQEKMETTVEKINELHAIQTVAEKKAQEEHLGKG</sequence>
<keyword evidence="4" id="KW-0251">Elongation factor</keyword>
<dbReference type="InterPro" id="IPR048299">
    <property type="entry name" value="LtrB_central"/>
</dbReference>
<evidence type="ECO:0000259" key="2">
    <source>
        <dbReference type="Pfam" id="PF11083"/>
    </source>
</evidence>
<proteinExistence type="predicted"/>
<keyword evidence="4" id="KW-0648">Protein biosynthesis</keyword>
<accession>A0A1W6QWI6</accession>
<dbReference type="InterPro" id="IPR005094">
    <property type="entry name" value="Endonuclease_MobA/VirD2"/>
</dbReference>
<feature type="domain" description="Group II intron-interrupted relaxase LtrB central" evidence="3">
    <location>
        <begin position="338"/>
        <end position="421"/>
    </location>
</feature>
<dbReference type="RefSeq" id="WP_172689405.1">
    <property type="nucleotide sequence ID" value="NZ_KY270848.1"/>
</dbReference>
<geneLocation type="plasmid" evidence="4">
    <name>pGTC2</name>
</geneLocation>
<keyword evidence="4" id="KW-0614">Plasmid</keyword>
<dbReference type="Pfam" id="PF03432">
    <property type="entry name" value="Relaxase"/>
    <property type="match status" value="1"/>
</dbReference>
<evidence type="ECO:0000259" key="3">
    <source>
        <dbReference type="Pfam" id="PF20874"/>
    </source>
</evidence>
<evidence type="ECO:0000313" key="4">
    <source>
        <dbReference type="EMBL" id="ARO45638.1"/>
    </source>
</evidence>
<feature type="domain" description="MobA/VirD2-like nuclease" evidence="1">
    <location>
        <begin position="46"/>
        <end position="213"/>
    </location>
</feature>
<feature type="domain" description="Group II intron-interrupted relaxase LtrB C-terminal" evidence="2">
    <location>
        <begin position="435"/>
        <end position="554"/>
    </location>
</feature>
<reference evidence="4" key="1">
    <citation type="submission" date="2016-11" db="EMBL/GenBank/DDBJ databases">
        <title>Characterization of a Plasmid Isolated from Enterococcus faecalis found in the Fecal Material of a Blue Whale.</title>
        <authorList>
            <person name="McLaughlin R."/>
        </authorList>
    </citation>
    <scope>NUCLEOTIDE SEQUENCE</scope>
    <source>
        <strain evidence="4">2</strain>
        <plasmid evidence="4">pGTC2</plasmid>
    </source>
</reference>
<dbReference type="Pfam" id="PF11083">
    <property type="entry name" value="Relaxase_C"/>
    <property type="match status" value="1"/>
</dbReference>
<dbReference type="GO" id="GO:0003746">
    <property type="term" value="F:translation elongation factor activity"/>
    <property type="evidence" value="ECO:0007669"/>
    <property type="project" value="UniProtKB-KW"/>
</dbReference>
<dbReference type="EMBL" id="KY270848">
    <property type="protein sequence ID" value="ARO45638.1"/>
    <property type="molecule type" value="Genomic_DNA"/>
</dbReference>